<dbReference type="Pfam" id="PF00271">
    <property type="entry name" value="Helicase_C"/>
    <property type="match status" value="1"/>
</dbReference>
<reference evidence="8 9" key="1">
    <citation type="journal article" date="2016" name="Nat. Commun.">
        <title>Thousands of microbial genomes shed light on interconnected biogeochemical processes in an aquifer system.</title>
        <authorList>
            <person name="Anantharaman K."/>
            <person name="Brown C.T."/>
            <person name="Hug L.A."/>
            <person name="Sharon I."/>
            <person name="Castelle C.J."/>
            <person name="Probst A.J."/>
            <person name="Thomas B.C."/>
            <person name="Singh A."/>
            <person name="Wilkins M.J."/>
            <person name="Karaoz U."/>
            <person name="Brodie E.L."/>
            <person name="Williams K.H."/>
            <person name="Hubbard S.S."/>
            <person name="Banfield J.F."/>
        </authorList>
    </citation>
    <scope>NUCLEOTIDE SEQUENCE [LARGE SCALE GENOMIC DNA]</scope>
</reference>
<proteinExistence type="inferred from homology"/>
<keyword evidence="2" id="KW-0378">Hydrolase</keyword>
<dbReference type="PROSITE" id="PS51194">
    <property type="entry name" value="HELICASE_CTER"/>
    <property type="match status" value="1"/>
</dbReference>
<protein>
    <recommendedName>
        <fullName evidence="10">Helicase C-terminal domain-containing protein</fullName>
    </recommendedName>
</protein>
<dbReference type="InterPro" id="IPR027417">
    <property type="entry name" value="P-loop_NTPase"/>
</dbReference>
<dbReference type="InterPro" id="IPR044742">
    <property type="entry name" value="DEAD/DEAH_RhlB"/>
</dbReference>
<dbReference type="Pfam" id="PF00270">
    <property type="entry name" value="DEAD"/>
    <property type="match status" value="1"/>
</dbReference>
<name>A0A1G1WBM7_9BACT</name>
<evidence type="ECO:0000256" key="4">
    <source>
        <dbReference type="ARBA" id="ARBA00022840"/>
    </source>
</evidence>
<evidence type="ECO:0000259" key="6">
    <source>
        <dbReference type="PROSITE" id="PS51192"/>
    </source>
</evidence>
<evidence type="ECO:0008006" key="10">
    <source>
        <dbReference type="Google" id="ProtNLM"/>
    </source>
</evidence>
<gene>
    <name evidence="8" type="ORF">A2Y57_04800</name>
</gene>
<dbReference type="Gene3D" id="3.40.50.300">
    <property type="entry name" value="P-loop containing nucleotide triphosphate hydrolases"/>
    <property type="match status" value="2"/>
</dbReference>
<dbReference type="InterPro" id="IPR050079">
    <property type="entry name" value="DEAD_box_RNA_helicase"/>
</dbReference>
<evidence type="ECO:0000313" key="8">
    <source>
        <dbReference type="EMBL" id="OGY24930.1"/>
    </source>
</evidence>
<feature type="domain" description="Helicase C-terminal" evidence="7">
    <location>
        <begin position="131"/>
        <end position="249"/>
    </location>
</feature>
<evidence type="ECO:0000256" key="2">
    <source>
        <dbReference type="ARBA" id="ARBA00022801"/>
    </source>
</evidence>
<dbReference type="GO" id="GO:0005829">
    <property type="term" value="C:cytosol"/>
    <property type="evidence" value="ECO:0007669"/>
    <property type="project" value="TreeGrafter"/>
</dbReference>
<dbReference type="GO" id="GO:0003724">
    <property type="term" value="F:RNA helicase activity"/>
    <property type="evidence" value="ECO:0007669"/>
    <property type="project" value="TreeGrafter"/>
</dbReference>
<comment type="similarity">
    <text evidence="5">Belongs to the DEAD box helicase family.</text>
</comment>
<evidence type="ECO:0000259" key="7">
    <source>
        <dbReference type="PROSITE" id="PS51194"/>
    </source>
</evidence>
<evidence type="ECO:0000256" key="5">
    <source>
        <dbReference type="ARBA" id="ARBA00038437"/>
    </source>
</evidence>
<evidence type="ECO:0000256" key="3">
    <source>
        <dbReference type="ARBA" id="ARBA00022806"/>
    </source>
</evidence>
<dbReference type="Proteomes" id="UP000177103">
    <property type="component" value="Unassembled WGS sequence"/>
</dbReference>
<comment type="caution">
    <text evidence="8">The sequence shown here is derived from an EMBL/GenBank/DDBJ whole genome shotgun (WGS) entry which is preliminary data.</text>
</comment>
<keyword evidence="3" id="KW-0347">Helicase</keyword>
<dbReference type="GO" id="GO:0003676">
    <property type="term" value="F:nucleic acid binding"/>
    <property type="evidence" value="ECO:0007669"/>
    <property type="project" value="InterPro"/>
</dbReference>
<keyword evidence="1" id="KW-0547">Nucleotide-binding</keyword>
<accession>A0A1G1WBM7</accession>
<dbReference type="CDD" id="cd00268">
    <property type="entry name" value="DEADc"/>
    <property type="match status" value="1"/>
</dbReference>
<feature type="domain" description="Helicase ATP-binding" evidence="6">
    <location>
        <begin position="1"/>
        <end position="107"/>
    </location>
</feature>
<dbReference type="InterPro" id="IPR001650">
    <property type="entry name" value="Helicase_C-like"/>
</dbReference>
<evidence type="ECO:0000313" key="9">
    <source>
        <dbReference type="Proteomes" id="UP000177103"/>
    </source>
</evidence>
<dbReference type="GO" id="GO:0016787">
    <property type="term" value="F:hydrolase activity"/>
    <property type="evidence" value="ECO:0007669"/>
    <property type="project" value="UniProtKB-KW"/>
</dbReference>
<organism evidence="8 9">
    <name type="scientific">Candidatus Woykebacteria bacterium RBG_13_40_7b</name>
    <dbReference type="NCBI Taxonomy" id="1802594"/>
    <lineage>
        <taxon>Bacteria</taxon>
        <taxon>Candidatus Woykeibacteriota</taxon>
    </lineage>
</organism>
<keyword evidence="4" id="KW-0067">ATP-binding</keyword>
<dbReference type="PANTHER" id="PTHR47959">
    <property type="entry name" value="ATP-DEPENDENT RNA HELICASE RHLE-RELATED"/>
    <property type="match status" value="1"/>
</dbReference>
<dbReference type="CDD" id="cd18787">
    <property type="entry name" value="SF2_C_DEAD"/>
    <property type="match status" value="1"/>
</dbReference>
<dbReference type="PROSITE" id="PS51192">
    <property type="entry name" value="HELICASE_ATP_BIND_1"/>
    <property type="match status" value="1"/>
</dbReference>
<dbReference type="AlphaFoldDB" id="A0A1G1WBM7"/>
<dbReference type="EMBL" id="MHCQ01000006">
    <property type="protein sequence ID" value="OGY24930.1"/>
    <property type="molecule type" value="Genomic_DNA"/>
</dbReference>
<dbReference type="SUPFAM" id="SSF52540">
    <property type="entry name" value="P-loop containing nucleoside triphosphate hydrolases"/>
    <property type="match status" value="1"/>
</dbReference>
<dbReference type="InterPro" id="IPR014001">
    <property type="entry name" value="Helicase_ATP-bd"/>
</dbReference>
<dbReference type="SMART" id="SM00490">
    <property type="entry name" value="HELICc"/>
    <property type="match status" value="1"/>
</dbReference>
<dbReference type="GO" id="GO:0005524">
    <property type="term" value="F:ATP binding"/>
    <property type="evidence" value="ECO:0007669"/>
    <property type="project" value="UniProtKB-KW"/>
</dbReference>
<dbReference type="InterPro" id="IPR011545">
    <property type="entry name" value="DEAD/DEAH_box_helicase_dom"/>
</dbReference>
<evidence type="ECO:0000256" key="1">
    <source>
        <dbReference type="ARBA" id="ARBA00022741"/>
    </source>
</evidence>
<sequence length="249" mass="28389">MSIYSSLVIGGANINRQISDIRQRPSVVIGTPGRLRDLIETGILHLEDFHTMVLDEVDMMVDIGFIRDVKYFISLLPRQRQSLFFSATIPPKVREILDAFVTDPVTVSVKKQDTAENIDQDIVKVVSREQKLDQLHDLLNKEDFSKVLIFGRTKHGIEKLNRQLTERGFRVGALHGNRSQGQRQRTLKSFKQDEISILLATDVASRGLDIDNVSHVINYDLPETYDDYIHRIGRTGRMNKKGTALTFVE</sequence>
<dbReference type="PANTHER" id="PTHR47959:SF13">
    <property type="entry name" value="ATP-DEPENDENT RNA HELICASE RHLE"/>
    <property type="match status" value="1"/>
</dbReference>